<evidence type="ECO:0000313" key="12">
    <source>
        <dbReference type="Proteomes" id="UP001596111"/>
    </source>
</evidence>
<dbReference type="SMART" id="SM01011">
    <property type="entry name" value="AMP_N"/>
    <property type="match status" value="1"/>
</dbReference>
<dbReference type="RefSeq" id="WP_377327009.1">
    <property type="nucleotide sequence ID" value="NZ_JBHSNG010000010.1"/>
</dbReference>
<comment type="similarity">
    <text evidence="3">Belongs to the peptidase M24B family.</text>
</comment>
<dbReference type="SUPFAM" id="SSF55920">
    <property type="entry name" value="Creatinase/aminopeptidase"/>
    <property type="match status" value="1"/>
</dbReference>
<evidence type="ECO:0000256" key="3">
    <source>
        <dbReference type="ARBA" id="ARBA00008766"/>
    </source>
</evidence>
<keyword evidence="11" id="KW-0031">Aminopeptidase</keyword>
<evidence type="ECO:0000256" key="8">
    <source>
        <dbReference type="ARBA" id="ARBA00023049"/>
    </source>
</evidence>
<dbReference type="CDD" id="cd01087">
    <property type="entry name" value="Prolidase"/>
    <property type="match status" value="1"/>
</dbReference>
<dbReference type="InterPro" id="IPR029149">
    <property type="entry name" value="Creatin/AminoP/Spt16_N"/>
</dbReference>
<name>A0ABW0SX66_9GAMM</name>
<protein>
    <recommendedName>
        <fullName evidence="4">Xaa-Pro aminopeptidase</fullName>
        <ecNumber evidence="4">3.4.11.9</ecNumber>
    </recommendedName>
</protein>
<comment type="caution">
    <text evidence="11">The sequence shown here is derived from an EMBL/GenBank/DDBJ whole genome shotgun (WGS) entry which is preliminary data.</text>
</comment>
<evidence type="ECO:0000256" key="5">
    <source>
        <dbReference type="ARBA" id="ARBA00022670"/>
    </source>
</evidence>
<comment type="cofactor">
    <cofactor evidence="2">
        <name>Mn(2+)</name>
        <dbReference type="ChEBI" id="CHEBI:29035"/>
    </cofactor>
</comment>
<evidence type="ECO:0000256" key="1">
    <source>
        <dbReference type="ARBA" id="ARBA00001424"/>
    </source>
</evidence>
<keyword evidence="9" id="KW-0464">Manganese</keyword>
<accession>A0ABW0SX66</accession>
<dbReference type="Gene3D" id="3.90.230.10">
    <property type="entry name" value="Creatinase/methionine aminopeptidase superfamily"/>
    <property type="match status" value="1"/>
</dbReference>
<evidence type="ECO:0000259" key="10">
    <source>
        <dbReference type="SMART" id="SM01011"/>
    </source>
</evidence>
<evidence type="ECO:0000256" key="7">
    <source>
        <dbReference type="ARBA" id="ARBA00022801"/>
    </source>
</evidence>
<dbReference type="PANTHER" id="PTHR43226">
    <property type="entry name" value="XAA-PRO AMINOPEPTIDASE 3"/>
    <property type="match status" value="1"/>
</dbReference>
<reference evidence="12" key="1">
    <citation type="journal article" date="2019" name="Int. J. Syst. Evol. Microbiol.">
        <title>The Global Catalogue of Microorganisms (GCM) 10K type strain sequencing project: providing services to taxonomists for standard genome sequencing and annotation.</title>
        <authorList>
            <consortium name="The Broad Institute Genomics Platform"/>
            <consortium name="The Broad Institute Genome Sequencing Center for Infectious Disease"/>
            <person name="Wu L."/>
            <person name="Ma J."/>
        </authorList>
    </citation>
    <scope>NUCLEOTIDE SEQUENCE [LARGE SCALE GENOMIC DNA]</scope>
    <source>
        <strain evidence="12">CGMCC 1.13587</strain>
    </source>
</reference>
<feature type="domain" description="Aminopeptidase P N-terminal" evidence="10">
    <location>
        <begin position="26"/>
        <end position="160"/>
    </location>
</feature>
<keyword evidence="5" id="KW-0645">Protease</keyword>
<evidence type="ECO:0000256" key="4">
    <source>
        <dbReference type="ARBA" id="ARBA00012574"/>
    </source>
</evidence>
<keyword evidence="7" id="KW-0378">Hydrolase</keyword>
<dbReference type="Pfam" id="PF00557">
    <property type="entry name" value="Peptidase_M24"/>
    <property type="match status" value="1"/>
</dbReference>
<dbReference type="Gene3D" id="3.40.350.10">
    <property type="entry name" value="Creatinase/prolidase N-terminal domain"/>
    <property type="match status" value="1"/>
</dbReference>
<keyword evidence="8" id="KW-0482">Metalloprotease</keyword>
<evidence type="ECO:0000256" key="6">
    <source>
        <dbReference type="ARBA" id="ARBA00022723"/>
    </source>
</evidence>
<dbReference type="InterPro" id="IPR036005">
    <property type="entry name" value="Creatinase/aminopeptidase-like"/>
</dbReference>
<comment type="catalytic activity">
    <reaction evidence="1">
        <text>Release of any N-terminal amino acid, including proline, that is linked to proline, even from a dipeptide or tripeptide.</text>
        <dbReference type="EC" id="3.4.11.9"/>
    </reaction>
</comment>
<dbReference type="PANTHER" id="PTHR43226:SF4">
    <property type="entry name" value="XAA-PRO AMINOPEPTIDASE 3"/>
    <property type="match status" value="1"/>
</dbReference>
<dbReference type="EC" id="3.4.11.9" evidence="4"/>
<proteinExistence type="inferred from homology"/>
<dbReference type="EMBL" id="JBHSNG010000010">
    <property type="protein sequence ID" value="MFC5581659.1"/>
    <property type="molecule type" value="Genomic_DNA"/>
</dbReference>
<dbReference type="InterPro" id="IPR000994">
    <property type="entry name" value="Pept_M24"/>
</dbReference>
<dbReference type="GO" id="GO:0004177">
    <property type="term" value="F:aminopeptidase activity"/>
    <property type="evidence" value="ECO:0007669"/>
    <property type="project" value="UniProtKB-KW"/>
</dbReference>
<evidence type="ECO:0000256" key="9">
    <source>
        <dbReference type="ARBA" id="ARBA00023211"/>
    </source>
</evidence>
<dbReference type="Pfam" id="PF05195">
    <property type="entry name" value="AMP_N"/>
    <property type="match status" value="1"/>
</dbReference>
<organism evidence="11 12">
    <name type="scientific">Rhodanobacter terrae</name>
    <dbReference type="NCBI Taxonomy" id="418647"/>
    <lineage>
        <taxon>Bacteria</taxon>
        <taxon>Pseudomonadati</taxon>
        <taxon>Pseudomonadota</taxon>
        <taxon>Gammaproteobacteria</taxon>
        <taxon>Lysobacterales</taxon>
        <taxon>Rhodanobacteraceae</taxon>
        <taxon>Rhodanobacter</taxon>
    </lineage>
</organism>
<dbReference type="Proteomes" id="UP001596111">
    <property type="component" value="Unassembled WGS sequence"/>
</dbReference>
<gene>
    <name evidence="11" type="ORF">ACFPPB_11100</name>
</gene>
<evidence type="ECO:0000256" key="2">
    <source>
        <dbReference type="ARBA" id="ARBA00001936"/>
    </source>
</evidence>
<dbReference type="InterPro" id="IPR052433">
    <property type="entry name" value="X-Pro_dipept-like"/>
</dbReference>
<keyword evidence="12" id="KW-1185">Reference proteome</keyword>
<sequence>MHRARPFRQRHRALIPSAPNLAALAITPDEFARRRRQLMQMAGEDAVLLVAAAPERMRNADAAWPYRQDSDFHYLAGFPEADAVLALLPGRKHGEAVLFCRERDPIRERWHGQAIGTEQAVVGYGMDDAFPIDDIDDILPGMIEGRGRVYCHFGREPEFDAHLLGWMRKLRQLRGGGVVPKEFVALGHLLHDLRLYKSRAELKLMRASAAIAVDAHLAALLVATPGRLEYEVEAELLRVMRSSGGVPAFAPIIAGGANACVMHYQSHRASLRDGDLLLIDAGAELDCYASDISRTFPLNGRYSREQRALYEVVLAAQLAAIDEVRPGRPFGAAHTAAVRVLTEGLCELGLLKGSADAAIAEGSYQRFFPAKTGHWLGLDVHDVGDYRVGGESRLLEPDMVLTVEPGLYVAPDDRSVAERWRGIGIRIEDDVAVTRDGSEVLTAAMPKEAEAIEALLAARQGRP</sequence>
<dbReference type="SUPFAM" id="SSF53092">
    <property type="entry name" value="Creatinase/prolidase N-terminal domain"/>
    <property type="match status" value="1"/>
</dbReference>
<dbReference type="InterPro" id="IPR007865">
    <property type="entry name" value="Aminopep_P_N"/>
</dbReference>
<evidence type="ECO:0000313" key="11">
    <source>
        <dbReference type="EMBL" id="MFC5581659.1"/>
    </source>
</evidence>
<keyword evidence="6" id="KW-0479">Metal-binding</keyword>